<protein>
    <submittedName>
        <fullName evidence="1">Uncharacterized protein</fullName>
    </submittedName>
</protein>
<evidence type="ECO:0000313" key="1">
    <source>
        <dbReference type="EMBL" id="MBW80833.1"/>
    </source>
</evidence>
<dbReference type="AlphaFoldDB" id="A0A2P2IHX3"/>
<accession>A0A2P2IHX3</accession>
<sequence length="38" mass="4108">MMERSDKSMVECHTSSCEIVVCGGGEGEENEVVDAMDL</sequence>
<reference evidence="1" key="1">
    <citation type="submission" date="2018-02" db="EMBL/GenBank/DDBJ databases">
        <title>Rhizophora mucronata_Transcriptome.</title>
        <authorList>
            <person name="Meera S.P."/>
            <person name="Sreeshan A."/>
            <person name="Augustine A."/>
        </authorList>
    </citation>
    <scope>NUCLEOTIDE SEQUENCE</scope>
    <source>
        <tissue evidence="1">Leaf</tissue>
    </source>
</reference>
<proteinExistence type="predicted"/>
<dbReference type="EMBL" id="GGEC01000350">
    <property type="protein sequence ID" value="MBW80833.1"/>
    <property type="molecule type" value="Transcribed_RNA"/>
</dbReference>
<name>A0A2P2IHX3_RHIMU</name>
<organism evidence="1">
    <name type="scientific">Rhizophora mucronata</name>
    <name type="common">Asiatic mangrove</name>
    <dbReference type="NCBI Taxonomy" id="61149"/>
    <lineage>
        <taxon>Eukaryota</taxon>
        <taxon>Viridiplantae</taxon>
        <taxon>Streptophyta</taxon>
        <taxon>Embryophyta</taxon>
        <taxon>Tracheophyta</taxon>
        <taxon>Spermatophyta</taxon>
        <taxon>Magnoliopsida</taxon>
        <taxon>eudicotyledons</taxon>
        <taxon>Gunneridae</taxon>
        <taxon>Pentapetalae</taxon>
        <taxon>rosids</taxon>
        <taxon>fabids</taxon>
        <taxon>Malpighiales</taxon>
        <taxon>Rhizophoraceae</taxon>
        <taxon>Rhizophora</taxon>
    </lineage>
</organism>